<evidence type="ECO:0000313" key="3">
    <source>
        <dbReference type="Proteomes" id="UP000316095"/>
    </source>
</evidence>
<evidence type="ECO:0000256" key="1">
    <source>
        <dbReference type="SAM" id="SignalP"/>
    </source>
</evidence>
<dbReference type="RefSeq" id="WP_207310013.1">
    <property type="nucleotide sequence ID" value="NZ_SJPG01000001.1"/>
</dbReference>
<gene>
    <name evidence="2" type="ORF">Pan54_02370</name>
</gene>
<comment type="caution">
    <text evidence="2">The sequence shown here is derived from an EMBL/GenBank/DDBJ whole genome shotgun (WGS) entry which is preliminary data.</text>
</comment>
<name>A0A5C5X9B3_9PLAN</name>
<evidence type="ECO:0000313" key="2">
    <source>
        <dbReference type="EMBL" id="TWT59530.1"/>
    </source>
</evidence>
<dbReference type="Proteomes" id="UP000316095">
    <property type="component" value="Unassembled WGS sequence"/>
</dbReference>
<dbReference type="EMBL" id="SJPG01000001">
    <property type="protein sequence ID" value="TWT59530.1"/>
    <property type="molecule type" value="Genomic_DNA"/>
</dbReference>
<dbReference type="AlphaFoldDB" id="A0A5C5X9B3"/>
<accession>A0A5C5X9B3</accession>
<organism evidence="2 3">
    <name type="scientific">Rubinisphaera italica</name>
    <dbReference type="NCBI Taxonomy" id="2527969"/>
    <lineage>
        <taxon>Bacteria</taxon>
        <taxon>Pseudomonadati</taxon>
        <taxon>Planctomycetota</taxon>
        <taxon>Planctomycetia</taxon>
        <taxon>Planctomycetales</taxon>
        <taxon>Planctomycetaceae</taxon>
        <taxon>Rubinisphaera</taxon>
    </lineage>
</organism>
<feature type="chain" id="PRO_5022791666" description="Arylsulfotransferase (ASST)" evidence="1">
    <location>
        <begin position="29"/>
        <end position="318"/>
    </location>
</feature>
<reference evidence="2 3" key="1">
    <citation type="submission" date="2019-02" db="EMBL/GenBank/DDBJ databases">
        <title>Deep-cultivation of Planctomycetes and their phenomic and genomic characterization uncovers novel biology.</title>
        <authorList>
            <person name="Wiegand S."/>
            <person name="Jogler M."/>
            <person name="Boedeker C."/>
            <person name="Pinto D."/>
            <person name="Vollmers J."/>
            <person name="Rivas-Marin E."/>
            <person name="Kohn T."/>
            <person name="Peeters S.H."/>
            <person name="Heuer A."/>
            <person name="Rast P."/>
            <person name="Oberbeckmann S."/>
            <person name="Bunk B."/>
            <person name="Jeske O."/>
            <person name="Meyerdierks A."/>
            <person name="Storesund J.E."/>
            <person name="Kallscheuer N."/>
            <person name="Luecker S."/>
            <person name="Lage O.M."/>
            <person name="Pohl T."/>
            <person name="Merkel B.J."/>
            <person name="Hornburger P."/>
            <person name="Mueller R.-W."/>
            <person name="Bruemmer F."/>
            <person name="Labrenz M."/>
            <person name="Spormann A.M."/>
            <person name="Op Den Camp H."/>
            <person name="Overmann J."/>
            <person name="Amann R."/>
            <person name="Jetten M.S.M."/>
            <person name="Mascher T."/>
            <person name="Medema M.H."/>
            <person name="Devos D.P."/>
            <person name="Kaster A.-K."/>
            <person name="Ovreas L."/>
            <person name="Rohde M."/>
            <person name="Galperin M.Y."/>
            <person name="Jogler C."/>
        </authorList>
    </citation>
    <scope>NUCLEOTIDE SEQUENCE [LARGE SCALE GENOMIC DNA]</scope>
    <source>
        <strain evidence="2 3">Pan54</strain>
    </source>
</reference>
<dbReference type="InterPro" id="IPR011042">
    <property type="entry name" value="6-blade_b-propeller_TolB-like"/>
</dbReference>
<feature type="signal peptide" evidence="1">
    <location>
        <begin position="1"/>
        <end position="28"/>
    </location>
</feature>
<dbReference type="InterPro" id="IPR053143">
    <property type="entry name" value="Arylsulfate_ST"/>
</dbReference>
<dbReference type="PANTHER" id="PTHR35340">
    <property type="entry name" value="PQQ ENZYME REPEAT PROTEIN-RELATED"/>
    <property type="match status" value="1"/>
</dbReference>
<keyword evidence="1" id="KW-0732">Signal</keyword>
<dbReference type="SUPFAM" id="SSF63829">
    <property type="entry name" value="Calcium-dependent phosphotriesterase"/>
    <property type="match status" value="1"/>
</dbReference>
<sequence length="318" mass="35309" precursor="true">MKLETFYRSFAVIAVTLTLFLQAGPAVAEEVTHSFLACGQKTYMVDGDGNTIWTYPHSTRDGYVLPNGNIVLTLSKGKQYSGGAVVEVATDGSERLIWKGTQSEVNSAHPTASDTFVITEAGSKPRLLEVDRAGNVVVEFPLECQTENFHLQTRMARKLDDGTYLVPHLLDFAVKNYDRNGKVLSSIDTTVKNDPERKIHSWPFTAIRHGEGHTLVCCTNGNRVVDFNAKGENVWQLTNEDFPGTWLQDPCGGQVLPNGNFVITSYKVNRSKIDSPKLIEVNQDKEVVWTYRSDSPVGIHHFQILDTNGLKLTPPVLK</sequence>
<protein>
    <recommendedName>
        <fullName evidence="4">Arylsulfotransferase (ASST)</fullName>
    </recommendedName>
</protein>
<dbReference type="PANTHER" id="PTHR35340:SF5">
    <property type="entry name" value="ASST-DOMAIN-CONTAINING PROTEIN"/>
    <property type="match status" value="1"/>
</dbReference>
<evidence type="ECO:0008006" key="4">
    <source>
        <dbReference type="Google" id="ProtNLM"/>
    </source>
</evidence>
<keyword evidence="3" id="KW-1185">Reference proteome</keyword>
<proteinExistence type="predicted"/>
<dbReference type="Gene3D" id="2.120.10.30">
    <property type="entry name" value="TolB, C-terminal domain"/>
    <property type="match status" value="1"/>
</dbReference>